<keyword evidence="1" id="KW-0472">Membrane</keyword>
<dbReference type="EMBL" id="JASCZI010191000">
    <property type="protein sequence ID" value="MED6191211.1"/>
    <property type="molecule type" value="Genomic_DNA"/>
</dbReference>
<feature type="transmembrane region" description="Helical" evidence="1">
    <location>
        <begin position="57"/>
        <end position="76"/>
    </location>
</feature>
<sequence length="106" mass="11263">MANLIAAAALEQPIVSATASQAADAITTFFLFIIMIASLPLVTLTDIFHRNIPIPDVVNFVTIVCPLVELIVTTYVRVTASNAKVATEPVTDSFEVIGCAVLAFLN</sequence>
<evidence type="ECO:0000256" key="1">
    <source>
        <dbReference type="SAM" id="Phobius"/>
    </source>
</evidence>
<feature type="transmembrane region" description="Helical" evidence="1">
    <location>
        <begin position="29"/>
        <end position="48"/>
    </location>
</feature>
<protein>
    <submittedName>
        <fullName evidence="2">Uncharacterized protein</fullName>
    </submittedName>
</protein>
<gene>
    <name evidence="2" type="ORF">PIB30_113910</name>
</gene>
<accession>A0ABU6X0D7</accession>
<reference evidence="2 3" key="1">
    <citation type="journal article" date="2023" name="Plants (Basel)">
        <title>Bridging the Gap: Combining Genomics and Transcriptomics Approaches to Understand Stylosanthes scabra, an Orphan Legume from the Brazilian Caatinga.</title>
        <authorList>
            <person name="Ferreira-Neto J.R.C."/>
            <person name="da Silva M.D."/>
            <person name="Binneck E."/>
            <person name="de Melo N.F."/>
            <person name="da Silva R.H."/>
            <person name="de Melo A.L.T.M."/>
            <person name="Pandolfi V."/>
            <person name="Bustamante F.O."/>
            <person name="Brasileiro-Vidal A.C."/>
            <person name="Benko-Iseppon A.M."/>
        </authorList>
    </citation>
    <scope>NUCLEOTIDE SEQUENCE [LARGE SCALE GENOMIC DNA]</scope>
    <source>
        <tissue evidence="2">Leaves</tissue>
    </source>
</reference>
<proteinExistence type="predicted"/>
<keyword evidence="3" id="KW-1185">Reference proteome</keyword>
<evidence type="ECO:0000313" key="3">
    <source>
        <dbReference type="Proteomes" id="UP001341840"/>
    </source>
</evidence>
<keyword evidence="1" id="KW-0812">Transmembrane</keyword>
<name>A0ABU6X0D7_9FABA</name>
<comment type="caution">
    <text evidence="2">The sequence shown here is derived from an EMBL/GenBank/DDBJ whole genome shotgun (WGS) entry which is preliminary data.</text>
</comment>
<evidence type="ECO:0000313" key="2">
    <source>
        <dbReference type="EMBL" id="MED6191211.1"/>
    </source>
</evidence>
<feature type="non-terminal residue" evidence="2">
    <location>
        <position position="106"/>
    </location>
</feature>
<organism evidence="2 3">
    <name type="scientific">Stylosanthes scabra</name>
    <dbReference type="NCBI Taxonomy" id="79078"/>
    <lineage>
        <taxon>Eukaryota</taxon>
        <taxon>Viridiplantae</taxon>
        <taxon>Streptophyta</taxon>
        <taxon>Embryophyta</taxon>
        <taxon>Tracheophyta</taxon>
        <taxon>Spermatophyta</taxon>
        <taxon>Magnoliopsida</taxon>
        <taxon>eudicotyledons</taxon>
        <taxon>Gunneridae</taxon>
        <taxon>Pentapetalae</taxon>
        <taxon>rosids</taxon>
        <taxon>fabids</taxon>
        <taxon>Fabales</taxon>
        <taxon>Fabaceae</taxon>
        <taxon>Papilionoideae</taxon>
        <taxon>50 kb inversion clade</taxon>
        <taxon>dalbergioids sensu lato</taxon>
        <taxon>Dalbergieae</taxon>
        <taxon>Pterocarpus clade</taxon>
        <taxon>Stylosanthes</taxon>
    </lineage>
</organism>
<keyword evidence="1" id="KW-1133">Transmembrane helix</keyword>
<dbReference type="Proteomes" id="UP001341840">
    <property type="component" value="Unassembled WGS sequence"/>
</dbReference>